<keyword evidence="6" id="KW-1185">Reference proteome</keyword>
<dbReference type="SUPFAM" id="SSF48403">
    <property type="entry name" value="Ankyrin repeat"/>
    <property type="match status" value="1"/>
</dbReference>
<reference evidence="5" key="2">
    <citation type="journal article" date="2020" name="Plant J.">
        <title>Transposons played a major role in the diversification between the closely related almond and peach genomes: results from the almond genome sequence.</title>
        <authorList>
            <person name="Alioto T."/>
            <person name="Alexiou K.G."/>
            <person name="Bardil A."/>
            <person name="Barteri F."/>
            <person name="Castanera R."/>
            <person name="Cruz F."/>
            <person name="Dhingra A."/>
            <person name="Duval H."/>
            <person name="Fernandez I Marti A."/>
            <person name="Frias L."/>
            <person name="Galan B."/>
            <person name="Garcia J.L."/>
            <person name="Howad W."/>
            <person name="Gomez-Garrido J."/>
            <person name="Gut M."/>
            <person name="Julca I."/>
            <person name="Morata J."/>
            <person name="Puigdomenech P."/>
            <person name="Ribeca P."/>
            <person name="Rubio Cabetas M.J."/>
            <person name="Vlasova A."/>
            <person name="Wirthensohn M."/>
            <person name="Garcia-Mas J."/>
            <person name="Gabaldon T."/>
            <person name="Casacuberta J.M."/>
            <person name="Arus P."/>
        </authorList>
    </citation>
    <scope>NUCLEOTIDE SEQUENCE [LARGE SCALE GENOMIC DNA]</scope>
    <source>
        <strain evidence="5">cv. Texas</strain>
    </source>
</reference>
<feature type="transmembrane region" description="Helical" evidence="1">
    <location>
        <begin position="417"/>
        <end position="438"/>
    </location>
</feature>
<dbReference type="SMART" id="SM00248">
    <property type="entry name" value="ANK"/>
    <property type="match status" value="4"/>
</dbReference>
<dbReference type="PANTHER" id="PTHR24177">
    <property type="entry name" value="CASKIN"/>
    <property type="match status" value="1"/>
</dbReference>
<feature type="transmembrane region" description="Helical" evidence="1">
    <location>
        <begin position="444"/>
        <end position="468"/>
    </location>
</feature>
<keyword evidence="1" id="KW-0812">Transmembrane</keyword>
<keyword evidence="1" id="KW-1133">Transmembrane helix</keyword>
<keyword evidence="1" id="KW-0472">Membrane</keyword>
<dbReference type="InterPro" id="IPR026961">
    <property type="entry name" value="PGG_dom"/>
</dbReference>
<name>A0A5E4GBD7_PRUDU</name>
<gene>
    <name evidence="4" type="ORF">ALMOND_2B015140</name>
    <name evidence="3" type="ORF">L3X38_000373</name>
</gene>
<feature type="domain" description="PGG" evidence="2">
    <location>
        <begin position="321"/>
        <end position="437"/>
    </location>
</feature>
<dbReference type="EMBL" id="CABIKO010000495">
    <property type="protein sequence ID" value="VVA37001.1"/>
    <property type="molecule type" value="Genomic_DNA"/>
</dbReference>
<reference evidence="4" key="1">
    <citation type="submission" date="2019-07" db="EMBL/GenBank/DDBJ databases">
        <authorList>
            <person name="Alioto T."/>
            <person name="Alioto T."/>
            <person name="Gomez Garrido J."/>
        </authorList>
    </citation>
    <scope>NUCLEOTIDE SEQUENCE</scope>
</reference>
<accession>A0A5E4GBD7</accession>
<feature type="transmembrane region" description="Helical" evidence="1">
    <location>
        <begin position="331"/>
        <end position="351"/>
    </location>
</feature>
<evidence type="ECO:0000313" key="6">
    <source>
        <dbReference type="Proteomes" id="UP001054821"/>
    </source>
</evidence>
<protein>
    <submittedName>
        <fullName evidence="4">PREDICTED: ankyrin</fullName>
    </submittedName>
</protein>
<dbReference type="Gramene" id="VVA37001">
    <property type="protein sequence ID" value="VVA37001"/>
    <property type="gene ID" value="Prudul26B015140"/>
</dbReference>
<dbReference type="GO" id="GO:0016020">
    <property type="term" value="C:membrane"/>
    <property type="evidence" value="ECO:0007669"/>
    <property type="project" value="TreeGrafter"/>
</dbReference>
<proteinExistence type="predicted"/>
<dbReference type="Gene3D" id="1.25.40.20">
    <property type="entry name" value="Ankyrin repeat-containing domain"/>
    <property type="match status" value="2"/>
</dbReference>
<dbReference type="InterPro" id="IPR002110">
    <property type="entry name" value="Ankyrin_rpt"/>
</dbReference>
<evidence type="ECO:0000256" key="1">
    <source>
        <dbReference type="SAM" id="Phobius"/>
    </source>
</evidence>
<evidence type="ECO:0000313" key="3">
    <source>
        <dbReference type="EMBL" id="KAI5311413.1"/>
    </source>
</evidence>
<dbReference type="Pfam" id="PF13962">
    <property type="entry name" value="PGG"/>
    <property type="match status" value="1"/>
</dbReference>
<evidence type="ECO:0000313" key="5">
    <source>
        <dbReference type="Proteomes" id="UP000327085"/>
    </source>
</evidence>
<dbReference type="PANTHER" id="PTHR24177:SF434">
    <property type="entry name" value="PGG DOMAIN-CONTAINING PROTEIN"/>
    <property type="match status" value="1"/>
</dbReference>
<feature type="transmembrane region" description="Helical" evidence="1">
    <location>
        <begin position="371"/>
        <end position="396"/>
    </location>
</feature>
<dbReference type="OMA" id="GHEKMAM"/>
<dbReference type="EMBL" id="JAJFAZ020000011">
    <property type="protein sequence ID" value="KAI5311413.1"/>
    <property type="molecule type" value="Genomic_DNA"/>
</dbReference>
<dbReference type="Pfam" id="PF12796">
    <property type="entry name" value="Ank_2"/>
    <property type="match status" value="2"/>
</dbReference>
<reference evidence="3 6" key="3">
    <citation type="journal article" date="2022" name="G3 (Bethesda)">
        <title>Whole-genome sequence and methylome profiling of the almond [Prunus dulcis (Mill.) D.A. Webb] cultivar 'Nonpareil'.</title>
        <authorList>
            <person name="D'Amico-Willman K.M."/>
            <person name="Ouma W.Z."/>
            <person name="Meulia T."/>
            <person name="Sideli G.M."/>
            <person name="Gradziel T.M."/>
            <person name="Fresnedo-Ramirez J."/>
        </authorList>
    </citation>
    <scope>NUCLEOTIDE SEQUENCE [LARGE SCALE GENOMIC DNA]</scope>
    <source>
        <strain evidence="3">Clone GOH B32 T37-40</strain>
    </source>
</reference>
<dbReference type="AlphaFoldDB" id="A0A5E4GBD7"/>
<dbReference type="Proteomes" id="UP001054821">
    <property type="component" value="Unassembled WGS sequence"/>
</dbReference>
<evidence type="ECO:0000313" key="4">
    <source>
        <dbReference type="EMBL" id="VVA37001.1"/>
    </source>
</evidence>
<organism evidence="4 5">
    <name type="scientific">Prunus dulcis</name>
    <name type="common">Almond</name>
    <name type="synonym">Amygdalus dulcis</name>
    <dbReference type="NCBI Taxonomy" id="3755"/>
    <lineage>
        <taxon>Eukaryota</taxon>
        <taxon>Viridiplantae</taxon>
        <taxon>Streptophyta</taxon>
        <taxon>Embryophyta</taxon>
        <taxon>Tracheophyta</taxon>
        <taxon>Spermatophyta</taxon>
        <taxon>Magnoliopsida</taxon>
        <taxon>eudicotyledons</taxon>
        <taxon>Gunneridae</taxon>
        <taxon>Pentapetalae</taxon>
        <taxon>rosids</taxon>
        <taxon>fabids</taxon>
        <taxon>Rosales</taxon>
        <taxon>Rosaceae</taxon>
        <taxon>Amygdaloideae</taxon>
        <taxon>Amygdaleae</taxon>
        <taxon>Prunus</taxon>
    </lineage>
</organism>
<sequence>MMEPIDLTLQDGRGNTAFCLAAAAGSVDIAKLMIRKYARLPEQVGAGGKTPFYFAALFGHEKMAMYLYSQSPYSQLRRLEENPPWEFFTCINTGLYGLALIMLKKHPGLALARDQNRRTALHLLAQKPSAFEGGHNRTPQQIFMRLIRYGNPAHALLKELLNKVADREREEFNELIRTPSHLLFDAVESGNSKFVAQLLHDCPGLIWETDGNKWTIIHAAVKYRNASIYSLVHEIGMIKDVIVTFGDKEGNTMLHLAANLAPAAQLNKLSGAAFQMQRELLWFKEVKRIMQPSDIDMKNGERKTPQDVFSDTHSTLLKDGEKWMNETARSCTIVSTLIAGALFAAGISVSFGGNNYKDGGTSDDRMRKDSFRIFIISDAIAFFLSLTATLMFFSILTSRYAERDFLYSLPLKLMTGLILLLFSIIAMMVAFSSAFFIVYGPKDFLPYLVTGCAVVPVVLYTVLLFPLLKDVIASILSSNYLFKQTERVL</sequence>
<dbReference type="InParanoid" id="A0A5E4GBD7"/>
<dbReference type="InterPro" id="IPR036770">
    <property type="entry name" value="Ankyrin_rpt-contain_sf"/>
</dbReference>
<evidence type="ECO:0000259" key="2">
    <source>
        <dbReference type="Pfam" id="PF13962"/>
    </source>
</evidence>
<dbReference type="Proteomes" id="UP000327085">
    <property type="component" value="Chromosome 4"/>
</dbReference>